<gene>
    <name evidence="1" type="ORF">MANES_09G088332v8</name>
</gene>
<keyword evidence="2" id="KW-1185">Reference proteome</keyword>
<protein>
    <submittedName>
        <fullName evidence="1">Uncharacterized protein</fullName>
    </submittedName>
</protein>
<organism evidence="1 2">
    <name type="scientific">Manihot esculenta</name>
    <name type="common">Cassava</name>
    <name type="synonym">Jatropha manihot</name>
    <dbReference type="NCBI Taxonomy" id="3983"/>
    <lineage>
        <taxon>Eukaryota</taxon>
        <taxon>Viridiplantae</taxon>
        <taxon>Streptophyta</taxon>
        <taxon>Embryophyta</taxon>
        <taxon>Tracheophyta</taxon>
        <taxon>Spermatophyta</taxon>
        <taxon>Magnoliopsida</taxon>
        <taxon>eudicotyledons</taxon>
        <taxon>Gunneridae</taxon>
        <taxon>Pentapetalae</taxon>
        <taxon>rosids</taxon>
        <taxon>fabids</taxon>
        <taxon>Malpighiales</taxon>
        <taxon>Euphorbiaceae</taxon>
        <taxon>Crotonoideae</taxon>
        <taxon>Manihoteae</taxon>
        <taxon>Manihot</taxon>
    </lineage>
</organism>
<evidence type="ECO:0000313" key="2">
    <source>
        <dbReference type="Proteomes" id="UP000091857"/>
    </source>
</evidence>
<comment type="caution">
    <text evidence="1">The sequence shown here is derived from an EMBL/GenBank/DDBJ whole genome shotgun (WGS) entry which is preliminary data.</text>
</comment>
<dbReference type="EMBL" id="CM004395">
    <property type="protein sequence ID" value="KAG8647571.1"/>
    <property type="molecule type" value="Genomic_DNA"/>
</dbReference>
<sequence length="668" mass="75287">MSWLRLAVFRAVEAGGNTKLTRTVRSYADTGVHDAGNALVEGSKIIQPGVGTGILKNFRLTVKRLEEVSVSCRGIERVQLLRRWLVALKEADRLSAAYPENNDKNPNEQIISDEDKDSPSNPTVDCYVDPELGTMNFGDAFLYSQALEGITLSMILEAPNEEEVLLLLEIFGLCLAGGKEVHTVVIRSIQDLALAFSAYQDEVLVKREELLQYAQCAISGLKINDRIARIDAEACSLIQKIDNMKEFHQSPNESGKQSSEGTTVATVKTHEETLGQIELCSTLEALLLKKKSLSNGDSPGSHAGKVEKLKVLLESLLNSTSKAEKRILDNRSQKEEAVSFRVAKTSEVNQLEKELANEIGELERHKDELEAELKKVNSSLTAARSRLHNAREEQEQFDEASNQVLMHLKARDEELSRSISSCRVEADVVNRWINFLEDTWALHTTYIEQKEKQVNAELERYGDYFVNLVIHLLTSYKEQLEPSVSRVRGLVGDLHSFQGPEIAPSMKDSDSSKVVQKRKSLEKEYLDLEGKFLSTLSTVDVVKKQFCNGNDGIPRKDDERIKELFNALEKMKEEFESIGRPILEVETRIQRSLSLPRPRGSLSPFFRQTVENKHHKRSKTSFLNQKTSALVELEELESELGKDDLDYLSEEIGEWEFDELEKELSATS</sequence>
<reference evidence="2" key="1">
    <citation type="journal article" date="2016" name="Nat. Biotechnol.">
        <title>Sequencing wild and cultivated cassava and related species reveals extensive interspecific hybridization and genetic diversity.</title>
        <authorList>
            <person name="Bredeson J.V."/>
            <person name="Lyons J.B."/>
            <person name="Prochnik S.E."/>
            <person name="Wu G.A."/>
            <person name="Ha C.M."/>
            <person name="Edsinger-Gonzales E."/>
            <person name="Grimwood J."/>
            <person name="Schmutz J."/>
            <person name="Rabbi I.Y."/>
            <person name="Egesi C."/>
            <person name="Nauluvula P."/>
            <person name="Lebot V."/>
            <person name="Ndunguru J."/>
            <person name="Mkamilo G."/>
            <person name="Bart R.S."/>
            <person name="Setter T.L."/>
            <person name="Gleadow R.M."/>
            <person name="Kulakow P."/>
            <person name="Ferguson M.E."/>
            <person name="Rounsley S."/>
            <person name="Rokhsar D.S."/>
        </authorList>
    </citation>
    <scope>NUCLEOTIDE SEQUENCE [LARGE SCALE GENOMIC DNA]</scope>
    <source>
        <strain evidence="2">cv. AM560-2</strain>
    </source>
</reference>
<dbReference type="Proteomes" id="UP000091857">
    <property type="component" value="Chromosome 9"/>
</dbReference>
<accession>A0ACB7H5U3</accession>
<proteinExistence type="predicted"/>
<evidence type="ECO:0000313" key="1">
    <source>
        <dbReference type="EMBL" id="KAG8647571.1"/>
    </source>
</evidence>
<name>A0ACB7H5U3_MANES</name>